<reference evidence="2" key="1">
    <citation type="submission" date="2021-06" db="EMBL/GenBank/DDBJ databases">
        <title>Parelaphostrongylus tenuis whole genome reference sequence.</title>
        <authorList>
            <person name="Garwood T.J."/>
            <person name="Larsen P.A."/>
            <person name="Fountain-Jones N.M."/>
            <person name="Garbe J.R."/>
            <person name="Macchietto M.G."/>
            <person name="Kania S.A."/>
            <person name="Gerhold R.W."/>
            <person name="Richards J.E."/>
            <person name="Wolf T.M."/>
        </authorList>
    </citation>
    <scope>NUCLEOTIDE SEQUENCE</scope>
    <source>
        <strain evidence="2">MNPRO001-30</strain>
        <tissue evidence="2">Meninges</tissue>
    </source>
</reference>
<feature type="region of interest" description="Disordered" evidence="1">
    <location>
        <begin position="1"/>
        <end position="53"/>
    </location>
</feature>
<accession>A0AAD5QQ98</accession>
<evidence type="ECO:0000313" key="3">
    <source>
        <dbReference type="Proteomes" id="UP001196413"/>
    </source>
</evidence>
<dbReference type="Proteomes" id="UP001196413">
    <property type="component" value="Unassembled WGS sequence"/>
</dbReference>
<dbReference type="EMBL" id="JAHQIW010003178">
    <property type="protein sequence ID" value="KAJ1357565.1"/>
    <property type="molecule type" value="Genomic_DNA"/>
</dbReference>
<sequence>MVPTPFELSPYRPPQPTIPDTISEEVEIEKTSDVQRSERVYSQRAKDEKDQTPLLDRTIYYEREVVGRPLDDSRTPTRQTYFVDEDIIDTNKKVDSMLQDRDTRERPHVSTPDVTEKRREERSSVEEYRRVQKERSELAESPRATSERRETAQRRPSPIRTSRDMDYTTDYQKYEKETYAPPSRSVSITRSSHTASDRSPRYQHRKISREHEESLRQERKTMRDIPIRREIGHRPYHYDAPHLRQRVVEKPRPYVGRLSCDGRYVSHPIHEVITTEKFERVEKIRRLPGTLV</sequence>
<protein>
    <submittedName>
        <fullName evidence="2">Uncharacterized protein</fullName>
    </submittedName>
</protein>
<name>A0AAD5QQ98_PARTN</name>
<keyword evidence="3" id="KW-1185">Reference proteome</keyword>
<feature type="compositionally biased region" description="Polar residues" evidence="1">
    <location>
        <begin position="184"/>
        <end position="194"/>
    </location>
</feature>
<feature type="compositionally biased region" description="Basic and acidic residues" evidence="1">
    <location>
        <begin position="209"/>
        <end position="219"/>
    </location>
</feature>
<comment type="caution">
    <text evidence="2">The sequence shown here is derived from an EMBL/GenBank/DDBJ whole genome shotgun (WGS) entry which is preliminary data.</text>
</comment>
<dbReference type="AlphaFoldDB" id="A0AAD5QQ98"/>
<evidence type="ECO:0000313" key="2">
    <source>
        <dbReference type="EMBL" id="KAJ1357565.1"/>
    </source>
</evidence>
<organism evidence="2 3">
    <name type="scientific">Parelaphostrongylus tenuis</name>
    <name type="common">Meningeal worm</name>
    <dbReference type="NCBI Taxonomy" id="148309"/>
    <lineage>
        <taxon>Eukaryota</taxon>
        <taxon>Metazoa</taxon>
        <taxon>Ecdysozoa</taxon>
        <taxon>Nematoda</taxon>
        <taxon>Chromadorea</taxon>
        <taxon>Rhabditida</taxon>
        <taxon>Rhabditina</taxon>
        <taxon>Rhabditomorpha</taxon>
        <taxon>Strongyloidea</taxon>
        <taxon>Metastrongylidae</taxon>
        <taxon>Parelaphostrongylus</taxon>
    </lineage>
</organism>
<feature type="region of interest" description="Disordered" evidence="1">
    <location>
        <begin position="93"/>
        <end position="219"/>
    </location>
</feature>
<feature type="compositionally biased region" description="Basic and acidic residues" evidence="1">
    <location>
        <begin position="93"/>
        <end position="153"/>
    </location>
</feature>
<feature type="compositionally biased region" description="Basic and acidic residues" evidence="1">
    <location>
        <begin position="161"/>
        <end position="178"/>
    </location>
</feature>
<gene>
    <name evidence="2" type="ORF">KIN20_015740</name>
</gene>
<proteinExistence type="predicted"/>
<evidence type="ECO:0000256" key="1">
    <source>
        <dbReference type="SAM" id="MobiDB-lite"/>
    </source>
</evidence>
<feature type="compositionally biased region" description="Basic and acidic residues" evidence="1">
    <location>
        <begin position="28"/>
        <end position="51"/>
    </location>
</feature>